<dbReference type="EMBL" id="CP079105">
    <property type="protein sequence ID" value="QXQ12337.1"/>
    <property type="molecule type" value="Genomic_DNA"/>
</dbReference>
<evidence type="ECO:0000256" key="6">
    <source>
        <dbReference type="ARBA" id="ARBA00023027"/>
    </source>
</evidence>
<reference evidence="10" key="1">
    <citation type="submission" date="2021-07" db="EMBL/GenBank/DDBJ databases">
        <title>Candidatus Kaistella beijingensis sp. nov. isolated from a municipal wastewater treatment plant is involved in sludge foaming.</title>
        <authorList>
            <person name="Song Y."/>
            <person name="Liu S.-J."/>
        </authorList>
    </citation>
    <scope>NUCLEOTIDE SEQUENCE</scope>
    <source>
        <strain evidence="10">DSM 43998</strain>
    </source>
</reference>
<keyword evidence="8" id="KW-0812">Transmembrane</keyword>
<keyword evidence="6" id="KW-0520">NAD</keyword>
<dbReference type="InterPro" id="IPR045024">
    <property type="entry name" value="NDH-2"/>
</dbReference>
<evidence type="ECO:0000256" key="4">
    <source>
        <dbReference type="ARBA" id="ARBA00022827"/>
    </source>
</evidence>
<keyword evidence="8" id="KW-0472">Membrane</keyword>
<proteinExistence type="inferred from homology"/>
<evidence type="ECO:0000256" key="8">
    <source>
        <dbReference type="SAM" id="Phobius"/>
    </source>
</evidence>
<protein>
    <recommendedName>
        <fullName evidence="2">NADH:ubiquinone reductase (non-electrogenic)</fullName>
        <ecNumber evidence="2">1.6.5.9</ecNumber>
    </recommendedName>
</protein>
<feature type="transmembrane region" description="Helical" evidence="8">
    <location>
        <begin position="387"/>
        <end position="404"/>
    </location>
</feature>
<dbReference type="SUPFAM" id="SSF51905">
    <property type="entry name" value="FAD/NAD(P)-binding domain"/>
    <property type="match status" value="1"/>
</dbReference>
<keyword evidence="5" id="KW-0560">Oxidoreductase</keyword>
<dbReference type="EC" id="1.6.5.9" evidence="2"/>
<comment type="catalytic activity">
    <reaction evidence="7">
        <text>a quinone + NADH + H(+) = a quinol + NAD(+)</text>
        <dbReference type="Rhea" id="RHEA:46160"/>
        <dbReference type="ChEBI" id="CHEBI:15378"/>
        <dbReference type="ChEBI" id="CHEBI:24646"/>
        <dbReference type="ChEBI" id="CHEBI:57540"/>
        <dbReference type="ChEBI" id="CHEBI:57945"/>
        <dbReference type="ChEBI" id="CHEBI:132124"/>
        <dbReference type="EC" id="1.6.5.9"/>
    </reaction>
</comment>
<evidence type="ECO:0000313" key="11">
    <source>
        <dbReference type="Proteomes" id="UP000887023"/>
    </source>
</evidence>
<evidence type="ECO:0000256" key="3">
    <source>
        <dbReference type="ARBA" id="ARBA00022630"/>
    </source>
</evidence>
<evidence type="ECO:0000256" key="5">
    <source>
        <dbReference type="ARBA" id="ARBA00023002"/>
    </source>
</evidence>
<evidence type="ECO:0000256" key="2">
    <source>
        <dbReference type="ARBA" id="ARBA00012637"/>
    </source>
</evidence>
<dbReference type="Proteomes" id="UP000887023">
    <property type="component" value="Chromosome"/>
</dbReference>
<dbReference type="PANTHER" id="PTHR43706">
    <property type="entry name" value="NADH DEHYDROGENASE"/>
    <property type="match status" value="1"/>
</dbReference>
<keyword evidence="4" id="KW-0274">FAD</keyword>
<name>A0ABX8S3D5_9ACTN</name>
<feature type="domain" description="FAD/NAD(P)-binding" evidence="9">
    <location>
        <begin position="25"/>
        <end position="341"/>
    </location>
</feature>
<evidence type="ECO:0000259" key="9">
    <source>
        <dbReference type="Pfam" id="PF07992"/>
    </source>
</evidence>
<keyword evidence="8" id="KW-1133">Transmembrane helix</keyword>
<organism evidence="10 11">
    <name type="scientific">Skermania pinensis</name>
    <dbReference type="NCBI Taxonomy" id="39122"/>
    <lineage>
        <taxon>Bacteria</taxon>
        <taxon>Bacillati</taxon>
        <taxon>Actinomycetota</taxon>
        <taxon>Actinomycetes</taxon>
        <taxon>Mycobacteriales</taxon>
        <taxon>Gordoniaceae</taxon>
        <taxon>Skermania</taxon>
    </lineage>
</organism>
<keyword evidence="11" id="KW-1185">Reference proteome</keyword>
<accession>A0ABX8S3D5</accession>
<dbReference type="InterPro" id="IPR023753">
    <property type="entry name" value="FAD/NAD-binding_dom"/>
</dbReference>
<evidence type="ECO:0000313" key="10">
    <source>
        <dbReference type="EMBL" id="QXQ12337.1"/>
    </source>
</evidence>
<keyword evidence="3" id="KW-0285">Flavoprotein</keyword>
<dbReference type="InterPro" id="IPR036188">
    <property type="entry name" value="FAD/NAD-bd_sf"/>
</dbReference>
<evidence type="ECO:0000256" key="7">
    <source>
        <dbReference type="ARBA" id="ARBA00047599"/>
    </source>
</evidence>
<dbReference type="PRINTS" id="PR00411">
    <property type="entry name" value="PNDRDTASEI"/>
</dbReference>
<dbReference type="PANTHER" id="PTHR43706:SF47">
    <property type="entry name" value="EXTERNAL NADH-UBIQUINONE OXIDOREDUCTASE 1, MITOCHONDRIAL-RELATED"/>
    <property type="match status" value="1"/>
</dbReference>
<dbReference type="PRINTS" id="PR00368">
    <property type="entry name" value="FADPNR"/>
</dbReference>
<comment type="similarity">
    <text evidence="1">Belongs to the NADH dehydrogenase family.</text>
</comment>
<dbReference type="Pfam" id="PF07992">
    <property type="entry name" value="Pyr_redox_2"/>
    <property type="match status" value="1"/>
</dbReference>
<sequence length="449" mass="48526">MSWKRGVGGRRHTVQRTETGVERTEVVIVGSGFGGLAAAKRLGRVGIRCVLISRTPEHLFQPLLYQVATGILEPREIAAPIADVLRHYPSIDVRLGDVVGVDPDESVITYTDTTGAHQLAYRSLIVAVGAEQSYFGRDEFAERTFALKTLDDALRLRAQLARVFAAADTTDDEQVRRRLRSFVVVGAGPTGVELAGQLEELARRHFDRPIEVTLIEAAGLVLPPFGGRLSSYAKLRLAHRGVDVQLNTTVTDIDDRGVTVRDQKGREHLIEAETVVWSAGVQAGALARTLADATGCATDRAGRLLVNQDLTVGGYANIYLIGDAAALHGYPGQSPVAMQAGRHVADVIRRVLDPGTRFVYHDKGSMAMVERFAAVADLGRPFRLTGMIAWLLWLGVHLFYLVGFRNRVVAVASWAVAFIGDGRPGLEHLIAAAHRGETPVAGVKAAAPT</sequence>
<gene>
    <name evidence="10" type="ORF">KV203_10010</name>
</gene>
<evidence type="ECO:0000256" key="1">
    <source>
        <dbReference type="ARBA" id="ARBA00005272"/>
    </source>
</evidence>
<dbReference type="Gene3D" id="3.50.50.100">
    <property type="match status" value="1"/>
</dbReference>